<dbReference type="SUPFAM" id="SSF103515">
    <property type="entry name" value="Autotransporter"/>
    <property type="match status" value="1"/>
</dbReference>
<dbReference type="InterPro" id="IPR012332">
    <property type="entry name" value="Autotransporter_pectin_lyase_C"/>
</dbReference>
<dbReference type="PRINTS" id="PR01484">
    <property type="entry name" value="PRTACTNFAMLY"/>
</dbReference>
<dbReference type="Pfam" id="PF03212">
    <property type="entry name" value="Pertactin"/>
    <property type="match status" value="1"/>
</dbReference>
<gene>
    <name evidence="4" type="ORF">EKN56_02055</name>
</gene>
<dbReference type="GO" id="GO:0019867">
    <property type="term" value="C:outer membrane"/>
    <property type="evidence" value="ECO:0007669"/>
    <property type="project" value="InterPro"/>
</dbReference>
<proteinExistence type="predicted"/>
<feature type="compositionally biased region" description="Low complexity" evidence="2">
    <location>
        <begin position="242"/>
        <end position="256"/>
    </location>
</feature>
<dbReference type="Pfam" id="PF03797">
    <property type="entry name" value="Autotransporter"/>
    <property type="match status" value="1"/>
</dbReference>
<dbReference type="Proteomes" id="UP000293154">
    <property type="component" value="Chromosome"/>
</dbReference>
<dbReference type="SUPFAM" id="SSF51126">
    <property type="entry name" value="Pectin lyase-like"/>
    <property type="match status" value="1"/>
</dbReference>
<dbReference type="InterPro" id="IPR003991">
    <property type="entry name" value="Pertactin_virulence_factor"/>
</dbReference>
<dbReference type="NCBIfam" id="TIGR01414">
    <property type="entry name" value="autotrans_barl"/>
    <property type="match status" value="1"/>
</dbReference>
<dbReference type="SMART" id="SM00869">
    <property type="entry name" value="Autotransporter"/>
    <property type="match status" value="1"/>
</dbReference>
<sequence length="569" mass="61642">MLDAVQVTQSDNLINARSTATNIRVAADHNSILIGNIRSTEGANALLTIDNGSTFTGDVVADSSSLANITLNRSDSTSGTTLWIGSATNTNDVTLKSAGAEWVMTDNSTVANLTNSGSIIFGEQTRPENSFNTLTTRNVTGGGTFDMRVNMATEQGDLIRADIVDGGHLLKIQSDASQNTKGTESLVVVNANDSNNASFTLASGNTTVEFGGYNYYLRRAANPQDWILSANMADPVPEEPEQPTSPEEPTAPTAEPDTSGGKNITSTADAAANFINSSYLMNYAETQTLLQRMGDLRDSNGDGNLWARSFAGRFDNFAQGKLSGFTMNYHGVQFGGDKRFDLNDDNLYVGLMVGLSNSSQDLSKNNGDASLSSQNVGLYSSYMSADGLYVDALVKYTHFKHSFSVNDSDNHRVGGNDSTNGIATSLEIGQRFYPGQDKKFGFYIEPQAQISYAYQEGINVKATNGLVIDSNSYNSTLGRTSILFGYNINEATPTNIYLKTGYVYEFDGKIDYRLNGSSESHDNSGGWWNNGLGITTVIKNQHNFYMEVDSSTGHNFNQRQINAGYRYNF</sequence>
<dbReference type="InterPro" id="IPR005546">
    <property type="entry name" value="Autotransporte_beta"/>
</dbReference>
<dbReference type="PANTHER" id="PTHR35037">
    <property type="entry name" value="C-TERMINAL REGION OF AIDA-LIKE PROTEIN"/>
    <property type="match status" value="1"/>
</dbReference>
<dbReference type="PANTHER" id="PTHR35037:SF2">
    <property type="match status" value="1"/>
</dbReference>
<dbReference type="InterPro" id="IPR004899">
    <property type="entry name" value="Pertactin_central"/>
</dbReference>
<dbReference type="KEGG" id="prag:EKN56_02055"/>
<dbReference type="InterPro" id="IPR036709">
    <property type="entry name" value="Autotransporte_beta_dom_sf"/>
</dbReference>
<keyword evidence="5" id="KW-1185">Reference proteome</keyword>
<accession>A0A411WG55</accession>
<protein>
    <submittedName>
        <fullName evidence="4">Autotransporter outer membrane beta-barrel domain-containing protein</fullName>
    </submittedName>
</protein>
<reference evidence="4 5" key="1">
    <citation type="submission" date="2019-03" db="EMBL/GenBank/DDBJ databases">
        <title>Pragia sp. nov. isolated from the gut tract of Carduelis flavirostris.</title>
        <authorList>
            <person name="Ge Y."/>
        </authorList>
    </citation>
    <scope>NUCLEOTIDE SEQUENCE [LARGE SCALE GENOMIC DNA]</scope>
    <source>
        <strain evidence="4 5">CF-458</strain>
    </source>
</reference>
<dbReference type="RefSeq" id="WP_130590283.1">
    <property type="nucleotide sequence ID" value="NZ_CP034752.1"/>
</dbReference>
<evidence type="ECO:0000256" key="2">
    <source>
        <dbReference type="SAM" id="MobiDB-lite"/>
    </source>
</evidence>
<dbReference type="PROSITE" id="PS51208">
    <property type="entry name" value="AUTOTRANSPORTER"/>
    <property type="match status" value="1"/>
</dbReference>
<dbReference type="InterPro" id="IPR011050">
    <property type="entry name" value="Pectin_lyase_fold/virulence"/>
</dbReference>
<evidence type="ECO:0000256" key="1">
    <source>
        <dbReference type="ARBA" id="ARBA00022729"/>
    </source>
</evidence>
<feature type="region of interest" description="Disordered" evidence="2">
    <location>
        <begin position="234"/>
        <end position="265"/>
    </location>
</feature>
<evidence type="ECO:0000313" key="5">
    <source>
        <dbReference type="Proteomes" id="UP000293154"/>
    </source>
</evidence>
<feature type="domain" description="Autotransporter" evidence="3">
    <location>
        <begin position="298"/>
        <end position="569"/>
    </location>
</feature>
<organism evidence="4 5">
    <name type="scientific">Limnobaculum zhutongyuii</name>
    <dbReference type="NCBI Taxonomy" id="2498113"/>
    <lineage>
        <taxon>Bacteria</taxon>
        <taxon>Pseudomonadati</taxon>
        <taxon>Pseudomonadota</taxon>
        <taxon>Gammaproteobacteria</taxon>
        <taxon>Enterobacterales</taxon>
        <taxon>Budviciaceae</taxon>
        <taxon>Limnobaculum</taxon>
    </lineage>
</organism>
<dbReference type="Gene3D" id="2.160.20.20">
    <property type="match status" value="1"/>
</dbReference>
<keyword evidence="1" id="KW-0732">Signal</keyword>
<dbReference type="OrthoDB" id="7052171at2"/>
<dbReference type="InterPro" id="IPR006315">
    <property type="entry name" value="OM_autotransptr_brl_dom"/>
</dbReference>
<dbReference type="AlphaFoldDB" id="A0A411WG55"/>
<evidence type="ECO:0000313" key="4">
    <source>
        <dbReference type="EMBL" id="QBH95291.1"/>
    </source>
</evidence>
<dbReference type="InterPro" id="IPR051551">
    <property type="entry name" value="Autotransporter_adhesion"/>
</dbReference>
<dbReference type="Gene3D" id="2.40.128.130">
    <property type="entry name" value="Autotransporter beta-domain"/>
    <property type="match status" value="1"/>
</dbReference>
<name>A0A411WG55_9GAMM</name>
<evidence type="ECO:0000259" key="3">
    <source>
        <dbReference type="PROSITE" id="PS51208"/>
    </source>
</evidence>
<dbReference type="EMBL" id="CP034752">
    <property type="protein sequence ID" value="QBH95291.1"/>
    <property type="molecule type" value="Genomic_DNA"/>
</dbReference>